<proteinExistence type="predicted"/>
<feature type="region of interest" description="Disordered" evidence="1">
    <location>
        <begin position="1"/>
        <end position="32"/>
    </location>
</feature>
<evidence type="ECO:0000256" key="1">
    <source>
        <dbReference type="SAM" id="MobiDB-lite"/>
    </source>
</evidence>
<accession>A0A151PH80</accession>
<dbReference type="AlphaFoldDB" id="A0A151PH80"/>
<gene>
    <name evidence="2" type="ORF">Y1Q_0018556</name>
</gene>
<dbReference type="EMBL" id="AKHW03000230">
    <property type="protein sequence ID" value="KYO48254.1"/>
    <property type="molecule type" value="Genomic_DNA"/>
</dbReference>
<keyword evidence="3" id="KW-1185">Reference proteome</keyword>
<name>A0A151PH80_ALLMI</name>
<dbReference type="Proteomes" id="UP000050525">
    <property type="component" value="Unassembled WGS sequence"/>
</dbReference>
<sequence>MQLIPIRQDDRQKAEPESTDEPENEKWGKETFSRPFIKKERKKFYLHRIVTPQSPLKPNLLFKGLGNTQI</sequence>
<organism evidence="2 3">
    <name type="scientific">Alligator mississippiensis</name>
    <name type="common">American alligator</name>
    <dbReference type="NCBI Taxonomy" id="8496"/>
    <lineage>
        <taxon>Eukaryota</taxon>
        <taxon>Metazoa</taxon>
        <taxon>Chordata</taxon>
        <taxon>Craniata</taxon>
        <taxon>Vertebrata</taxon>
        <taxon>Euteleostomi</taxon>
        <taxon>Archelosauria</taxon>
        <taxon>Archosauria</taxon>
        <taxon>Crocodylia</taxon>
        <taxon>Alligatoridae</taxon>
        <taxon>Alligatorinae</taxon>
        <taxon>Alligator</taxon>
    </lineage>
</organism>
<evidence type="ECO:0000313" key="3">
    <source>
        <dbReference type="Proteomes" id="UP000050525"/>
    </source>
</evidence>
<comment type="caution">
    <text evidence="2">The sequence shown here is derived from an EMBL/GenBank/DDBJ whole genome shotgun (WGS) entry which is preliminary data.</text>
</comment>
<reference evidence="2 3" key="1">
    <citation type="journal article" date="2012" name="Genome Biol.">
        <title>Sequencing three crocodilian genomes to illuminate the evolution of archosaurs and amniotes.</title>
        <authorList>
            <person name="St John J.A."/>
            <person name="Braun E.L."/>
            <person name="Isberg S.R."/>
            <person name="Miles L.G."/>
            <person name="Chong A.Y."/>
            <person name="Gongora J."/>
            <person name="Dalzell P."/>
            <person name="Moran C."/>
            <person name="Bed'hom B."/>
            <person name="Abzhanov A."/>
            <person name="Burgess S.C."/>
            <person name="Cooksey A.M."/>
            <person name="Castoe T.A."/>
            <person name="Crawford N.G."/>
            <person name="Densmore L.D."/>
            <person name="Drew J.C."/>
            <person name="Edwards S.V."/>
            <person name="Faircloth B.C."/>
            <person name="Fujita M.K."/>
            <person name="Greenwold M.J."/>
            <person name="Hoffmann F.G."/>
            <person name="Howard J.M."/>
            <person name="Iguchi T."/>
            <person name="Janes D.E."/>
            <person name="Khan S.Y."/>
            <person name="Kohno S."/>
            <person name="de Koning A.J."/>
            <person name="Lance S.L."/>
            <person name="McCarthy F.M."/>
            <person name="McCormack J.E."/>
            <person name="Merchant M.E."/>
            <person name="Peterson D.G."/>
            <person name="Pollock D.D."/>
            <person name="Pourmand N."/>
            <person name="Raney B.J."/>
            <person name="Roessler K.A."/>
            <person name="Sanford J.R."/>
            <person name="Sawyer R.H."/>
            <person name="Schmidt C.J."/>
            <person name="Triplett E.W."/>
            <person name="Tuberville T.D."/>
            <person name="Venegas-Anaya M."/>
            <person name="Howard J.T."/>
            <person name="Jarvis E.D."/>
            <person name="Guillette L.J.Jr."/>
            <person name="Glenn T.C."/>
            <person name="Green R.E."/>
            <person name="Ray D.A."/>
        </authorList>
    </citation>
    <scope>NUCLEOTIDE SEQUENCE [LARGE SCALE GENOMIC DNA]</scope>
    <source>
        <strain evidence="2">KSC_2009_1</strain>
    </source>
</reference>
<evidence type="ECO:0000313" key="2">
    <source>
        <dbReference type="EMBL" id="KYO48254.1"/>
    </source>
</evidence>
<protein>
    <submittedName>
        <fullName evidence="2">Uncharacterized protein</fullName>
    </submittedName>
</protein>
<feature type="compositionally biased region" description="Basic and acidic residues" evidence="1">
    <location>
        <begin position="7"/>
        <end position="16"/>
    </location>
</feature>